<feature type="domain" description="HTH tetR-type" evidence="3">
    <location>
        <begin position="8"/>
        <end position="68"/>
    </location>
</feature>
<dbReference type="Pfam" id="PF00440">
    <property type="entry name" value="TetR_N"/>
    <property type="match status" value="1"/>
</dbReference>
<gene>
    <name evidence="4" type="ORF">A5683_00770</name>
</gene>
<dbReference type="EMBL" id="LZJU01000149">
    <property type="protein sequence ID" value="OBH70472.1"/>
    <property type="molecule type" value="Genomic_DNA"/>
</dbReference>
<accession>A0A1A2T363</accession>
<organism evidence="4 5">
    <name type="scientific">Mycobacterium mantenii</name>
    <dbReference type="NCBI Taxonomy" id="560555"/>
    <lineage>
        <taxon>Bacteria</taxon>
        <taxon>Bacillati</taxon>
        <taxon>Actinomycetota</taxon>
        <taxon>Actinomycetes</taxon>
        <taxon>Mycobacteriales</taxon>
        <taxon>Mycobacteriaceae</taxon>
        <taxon>Mycobacterium</taxon>
        <taxon>Mycobacterium avium complex (MAC)</taxon>
    </lineage>
</organism>
<dbReference type="PROSITE" id="PS50977">
    <property type="entry name" value="HTH_TETR_2"/>
    <property type="match status" value="1"/>
</dbReference>
<evidence type="ECO:0000259" key="3">
    <source>
        <dbReference type="PROSITE" id="PS50977"/>
    </source>
</evidence>
<keyword evidence="1 2" id="KW-0238">DNA-binding</keyword>
<dbReference type="Proteomes" id="UP000092389">
    <property type="component" value="Unassembled WGS sequence"/>
</dbReference>
<name>A0A1A2T363_MYCNT</name>
<proteinExistence type="predicted"/>
<reference evidence="4 5" key="1">
    <citation type="submission" date="2016-06" db="EMBL/GenBank/DDBJ databases">
        <authorList>
            <person name="Kjaerup R.B."/>
            <person name="Dalgaard T.S."/>
            <person name="Juul-Madsen H.R."/>
        </authorList>
    </citation>
    <scope>NUCLEOTIDE SEQUENCE [LARGE SCALE GENOMIC DNA]</scope>
    <source>
        <strain evidence="4 5">E152</strain>
    </source>
</reference>
<feature type="DNA-binding region" description="H-T-H motif" evidence="2">
    <location>
        <begin position="31"/>
        <end position="50"/>
    </location>
</feature>
<dbReference type="InterPro" id="IPR001647">
    <property type="entry name" value="HTH_TetR"/>
</dbReference>
<dbReference type="AlphaFoldDB" id="A0A1A2T363"/>
<evidence type="ECO:0000256" key="2">
    <source>
        <dbReference type="PROSITE-ProRule" id="PRU00335"/>
    </source>
</evidence>
<evidence type="ECO:0000313" key="4">
    <source>
        <dbReference type="EMBL" id="OBH70472.1"/>
    </source>
</evidence>
<evidence type="ECO:0000313" key="5">
    <source>
        <dbReference type="Proteomes" id="UP000092389"/>
    </source>
</evidence>
<dbReference type="SUPFAM" id="SSF46689">
    <property type="entry name" value="Homeodomain-like"/>
    <property type="match status" value="1"/>
</dbReference>
<dbReference type="InterPro" id="IPR009057">
    <property type="entry name" value="Homeodomain-like_sf"/>
</dbReference>
<evidence type="ECO:0000256" key="1">
    <source>
        <dbReference type="ARBA" id="ARBA00023125"/>
    </source>
</evidence>
<dbReference type="GO" id="GO:0003677">
    <property type="term" value="F:DNA binding"/>
    <property type="evidence" value="ECO:0007669"/>
    <property type="project" value="UniProtKB-UniRule"/>
</dbReference>
<dbReference type="OrthoDB" id="3218408at2"/>
<dbReference type="RefSeq" id="WP_067911911.1">
    <property type="nucleotide sequence ID" value="NZ_LZJP01000096.1"/>
</dbReference>
<dbReference type="Gene3D" id="1.10.357.10">
    <property type="entry name" value="Tetracycline Repressor, domain 2"/>
    <property type="match status" value="1"/>
</dbReference>
<comment type="caution">
    <text evidence="4">The sequence shown here is derived from an EMBL/GenBank/DDBJ whole genome shotgun (WGS) entry which is preliminary data.</text>
</comment>
<sequence length="195" mass="21625">MTGSPNGRHSATDYFVEAIAVLQESGFLDLTAVGLCARMGVTRGSFYHHFESFDDFIEKLMAYWEERYSRDLISRSLSGDLRSQIRNQVDFAIGLPHTAEAALRAWGTINSCVAAAQQRVDQLRHQGLAESLRRHSVSKEKADAFATVAIAILAGMQLTQHPIDPSALRTLYDELANALGTDILPNRRCDTDGIW</sequence>
<protein>
    <submittedName>
        <fullName evidence="4">TetR family transcriptional regulator</fullName>
    </submittedName>
</protein>